<organism evidence="2 3">
    <name type="scientific">Flavobacterium agri</name>
    <dbReference type="NCBI Taxonomy" id="2743471"/>
    <lineage>
        <taxon>Bacteria</taxon>
        <taxon>Pseudomonadati</taxon>
        <taxon>Bacteroidota</taxon>
        <taxon>Flavobacteriia</taxon>
        <taxon>Flavobacteriales</taxon>
        <taxon>Flavobacteriaceae</taxon>
        <taxon>Flavobacterium</taxon>
    </lineage>
</organism>
<feature type="domain" description="TfoX N-terminal" evidence="1">
    <location>
        <begin position="21"/>
        <end position="108"/>
    </location>
</feature>
<dbReference type="Proteomes" id="UP000535020">
    <property type="component" value="Unassembled WGS sequence"/>
</dbReference>
<dbReference type="AlphaFoldDB" id="A0A7Y9C7F7"/>
<name>A0A7Y9C7F7_9FLAO</name>
<protein>
    <submittedName>
        <fullName evidence="2">TfoX/Sxy family protein</fullName>
    </submittedName>
</protein>
<gene>
    <name evidence="2" type="ORF">HZF10_10300</name>
</gene>
<sequence length="118" mass="13733">MAYNESVMDRLREAFLDVGTEFSEKKMFGGVCVMVDDKMCICTKTEKDSGHDRLLCRISDQDYERELENPEVTPMGHGKSVMRNFVYVDETGFKTKNQLERWVKMCLEYNPLAKKSKT</sequence>
<comment type="caution">
    <text evidence="2">The sequence shown here is derived from an EMBL/GenBank/DDBJ whole genome shotgun (WGS) entry which is preliminary data.</text>
</comment>
<dbReference type="Pfam" id="PF04993">
    <property type="entry name" value="TfoX_N"/>
    <property type="match status" value="1"/>
</dbReference>
<dbReference type="Gene3D" id="3.30.1460.30">
    <property type="entry name" value="YgaC/TfoX-N like chaperone"/>
    <property type="match status" value="1"/>
</dbReference>
<evidence type="ECO:0000313" key="3">
    <source>
        <dbReference type="Proteomes" id="UP000535020"/>
    </source>
</evidence>
<dbReference type="RefSeq" id="WP_176006127.1">
    <property type="nucleotide sequence ID" value="NZ_JABWMI010000011.1"/>
</dbReference>
<accession>A0A7Y9C7F7</accession>
<evidence type="ECO:0000313" key="2">
    <source>
        <dbReference type="EMBL" id="NYA71312.1"/>
    </source>
</evidence>
<dbReference type="EMBL" id="JACBJI010000004">
    <property type="protein sequence ID" value="NYA71312.1"/>
    <property type="molecule type" value="Genomic_DNA"/>
</dbReference>
<keyword evidence="3" id="KW-1185">Reference proteome</keyword>
<evidence type="ECO:0000259" key="1">
    <source>
        <dbReference type="Pfam" id="PF04993"/>
    </source>
</evidence>
<reference evidence="2 3" key="1">
    <citation type="submission" date="2020-07" db="EMBL/GenBank/DDBJ databases">
        <authorList>
            <person name="Sun Q."/>
        </authorList>
    </citation>
    <scope>NUCLEOTIDE SEQUENCE [LARGE SCALE GENOMIC DNA]</scope>
    <source>
        <strain evidence="2 3">MAH-1</strain>
    </source>
</reference>
<dbReference type="InterPro" id="IPR007076">
    <property type="entry name" value="TfoX_N"/>
</dbReference>
<dbReference type="SUPFAM" id="SSF159894">
    <property type="entry name" value="YgaC/TfoX-N like"/>
    <property type="match status" value="1"/>
</dbReference>
<proteinExistence type="predicted"/>